<protein>
    <submittedName>
        <fullName evidence="1">Uncharacterized protein</fullName>
    </submittedName>
</protein>
<evidence type="ECO:0000313" key="2">
    <source>
        <dbReference type="Proteomes" id="UP000257323"/>
    </source>
</evidence>
<name>A0A3E2BJ20_9BACT</name>
<dbReference type="EMBL" id="QUAH01000022">
    <property type="protein sequence ID" value="RFT14730.1"/>
    <property type="molecule type" value="Genomic_DNA"/>
</dbReference>
<organism evidence="1 2">
    <name type="scientific">Candidatus Saccharicenans subterraneus</name>
    <dbReference type="NCBI Taxonomy" id="2508984"/>
    <lineage>
        <taxon>Bacteria</taxon>
        <taxon>Candidatus Aminicenantota</taxon>
        <taxon>Candidatus Aminicenantia</taxon>
        <taxon>Candidatus Aminicenantales</taxon>
        <taxon>Candidatus Saccharicenantaceae</taxon>
        <taxon>Candidatus Saccharicenans</taxon>
    </lineage>
</organism>
<evidence type="ECO:0000313" key="1">
    <source>
        <dbReference type="EMBL" id="RFT14730.1"/>
    </source>
</evidence>
<proteinExistence type="predicted"/>
<gene>
    <name evidence="1" type="ORF">OP8BY_2459</name>
</gene>
<sequence>MPQPYPYPQNNPFTVINGVRVFSGFPYLLTFVVKSFYHIILLPKTWSLETMLDMAELQARRNRLDTWFVFSPDNILKFPAYEPAELVPAPPAWSILLADRLRPAREIPEDEDLKQRKAQANEIIESIKKRGGYVFGDLMKGGRRPTEREIRELTGFQPNGVHKGLEKCPKCGYYRGECIDDNPAHRGLLMKVYCPCENDNLCARCCQPLDEYKLNANFYSIEDKRIWHVPGFCGFDHKCPDLKEK</sequence>
<comment type="caution">
    <text evidence="1">The sequence shown here is derived from an EMBL/GenBank/DDBJ whole genome shotgun (WGS) entry which is preliminary data.</text>
</comment>
<accession>A0A3E2BJ20</accession>
<reference evidence="1 2" key="1">
    <citation type="submission" date="2018-08" db="EMBL/GenBank/DDBJ databases">
        <title>Genome analysis of the thermophilic bacterium of the candidate phylum Aminicenantes from deep subsurface aquifer revealed its physiology and ecological role.</title>
        <authorList>
            <person name="Kadnikov V.V."/>
            <person name="Mardanov A.V."/>
            <person name="Beletsky A.V."/>
            <person name="Karnachuk O.V."/>
            <person name="Ravin N.V."/>
        </authorList>
    </citation>
    <scope>NUCLEOTIDE SEQUENCE [LARGE SCALE GENOMIC DNA]</scope>
    <source>
        <strain evidence="1">BY38</strain>
    </source>
</reference>
<dbReference type="Proteomes" id="UP000257323">
    <property type="component" value="Unassembled WGS sequence"/>
</dbReference>
<dbReference type="AlphaFoldDB" id="A0A3E2BJ20"/>